<dbReference type="EMBL" id="AYTF01000002">
    <property type="protein sequence ID" value="ESV62276.1"/>
    <property type="molecule type" value="Genomic_DNA"/>
</dbReference>
<accession>A0A829MCX3</accession>
<evidence type="ECO:0000313" key="1">
    <source>
        <dbReference type="EMBL" id="ESV62276.1"/>
    </source>
</evidence>
<sequence>MSEHGPVDLNQAIDPWCDDQSIEIAWDQWARVRIFCIHGTAEGVSGGLCLNEAFAQAIKSYKAIDHSPTLCWADCEPPAEWLAEDELWWDQTSECDLRTGHEGPHKTFPEYEGRDADRYEHLVYFKNGHDRTGTPVFGSTSIPHPYWKAAAAVRDSEER</sequence>
<comment type="caution">
    <text evidence="1">The sequence shown here is derived from an EMBL/GenBank/DDBJ whole genome shotgun (WGS) entry which is preliminary data.</text>
</comment>
<organism evidence="1 2">
    <name type="scientific">Mycobacteroides abscessus MAB_091912_2446</name>
    <dbReference type="NCBI Taxonomy" id="1335414"/>
    <lineage>
        <taxon>Bacteria</taxon>
        <taxon>Bacillati</taxon>
        <taxon>Actinomycetota</taxon>
        <taxon>Actinomycetes</taxon>
        <taxon>Mycobacteriales</taxon>
        <taxon>Mycobacteriaceae</taxon>
        <taxon>Mycobacteroides</taxon>
        <taxon>Mycobacteroides abscessus</taxon>
    </lineage>
</organism>
<dbReference type="AlphaFoldDB" id="A0A829MCX3"/>
<protein>
    <submittedName>
        <fullName evidence="1">Uncharacterized protein</fullName>
    </submittedName>
</protein>
<name>A0A829MCX3_9MYCO</name>
<dbReference type="Proteomes" id="UP000018502">
    <property type="component" value="Unassembled WGS sequence"/>
</dbReference>
<proteinExistence type="predicted"/>
<evidence type="ECO:0000313" key="2">
    <source>
        <dbReference type="Proteomes" id="UP000018502"/>
    </source>
</evidence>
<gene>
    <name evidence="1" type="ORF">L833_4681</name>
</gene>
<reference evidence="1 2" key="1">
    <citation type="journal article" date="2014" name="Emerg. Infect. Dis.">
        <title>High-level Relatedness among Mycobacterium abscessus subsp. massiliense Strains from Widely Separated Outbreaks.</title>
        <authorList>
            <person name="Tettelin H."/>
            <person name="Davidson R.M."/>
            <person name="Agrawal S."/>
            <person name="Aitken M.L."/>
            <person name="Shallom S."/>
            <person name="Hasan N.A."/>
            <person name="Strong M."/>
            <person name="Nogueira de Moura V.C."/>
            <person name="De Groote M.A."/>
            <person name="Duarte R.S."/>
            <person name="Hine E."/>
            <person name="Parankush S."/>
            <person name="Su Q."/>
            <person name="Daugherty S.C."/>
            <person name="Fraser C.M."/>
            <person name="Brown-Elliott B.A."/>
            <person name="Wallace R.J.Jr."/>
            <person name="Holland S.M."/>
            <person name="Sampaio E.P."/>
            <person name="Olivier K.N."/>
            <person name="Jackson M."/>
            <person name="Zelazny A.M."/>
        </authorList>
    </citation>
    <scope>NUCLEOTIDE SEQUENCE [LARGE SCALE GENOMIC DNA]</scope>
    <source>
        <strain evidence="1 2">MAB_091912_2446</strain>
    </source>
</reference>